<dbReference type="PANTHER" id="PTHR13495:SF0">
    <property type="entry name" value="PSME3-INTERACTING PROTEIN"/>
    <property type="match status" value="1"/>
</dbReference>
<feature type="region of interest" description="Disordered" evidence="3">
    <location>
        <begin position="1"/>
        <end position="54"/>
    </location>
</feature>
<dbReference type="InterPro" id="IPR019331">
    <property type="entry name" value="FAM192A/Fyv6_N"/>
</dbReference>
<comment type="subcellular location">
    <subcellularLocation>
        <location evidence="1">Nucleus</location>
    </subcellularLocation>
</comment>
<feature type="domain" description="FAM192A/Fyv6 N-terminal" evidence="4">
    <location>
        <begin position="6"/>
        <end position="107"/>
    </location>
</feature>
<accession>A0A1J1J6B6</accession>
<sequence length="223" mass="26238">MSLQGFERETDIEERRKKRQEEWEKVRTGDQPEMAPEEPYDGRSLYDRLKEQRDAKDLEFEESRKFKNMIRGLDDDDVDHLNEIDNRKLLEERKQKEEELKELIDYRAKVAELHESQALSSDQKLHHQVSKPKQKDSLPQPRSSQRNILKSVVKRRSEHADEEPPRQMLKVYQPSALVSAAILPGIGDYKSSDDSDESSELDTVINDKTDLTGRQIRKKKEHE</sequence>
<gene>
    <name evidence="5" type="primary">putative Protein FAM192A</name>
    <name evidence="5" type="ORF">CLUMA_CG020922</name>
</gene>
<keyword evidence="6" id="KW-1185">Reference proteome</keyword>
<evidence type="ECO:0000256" key="1">
    <source>
        <dbReference type="ARBA" id="ARBA00004123"/>
    </source>
</evidence>
<keyword evidence="2" id="KW-0539">Nucleus</keyword>
<dbReference type="EMBL" id="CVRI01000074">
    <property type="protein sequence ID" value="CRL07936.1"/>
    <property type="molecule type" value="Genomic_DNA"/>
</dbReference>
<dbReference type="Pfam" id="PF10187">
    <property type="entry name" value="FAM192A_Fyv6_N"/>
    <property type="match status" value="1"/>
</dbReference>
<feature type="compositionally biased region" description="Basic and acidic residues" evidence="3">
    <location>
        <begin position="40"/>
        <end position="54"/>
    </location>
</feature>
<evidence type="ECO:0000313" key="5">
    <source>
        <dbReference type="EMBL" id="CRL07936.1"/>
    </source>
</evidence>
<name>A0A1J1J6B6_9DIPT</name>
<dbReference type="GO" id="GO:0005634">
    <property type="term" value="C:nucleus"/>
    <property type="evidence" value="ECO:0007669"/>
    <property type="project" value="UniProtKB-SubCell"/>
</dbReference>
<feature type="region of interest" description="Disordered" evidence="3">
    <location>
        <begin position="186"/>
        <end position="207"/>
    </location>
</feature>
<evidence type="ECO:0000256" key="2">
    <source>
        <dbReference type="ARBA" id="ARBA00023242"/>
    </source>
</evidence>
<organism evidence="5 6">
    <name type="scientific">Clunio marinus</name>
    <dbReference type="NCBI Taxonomy" id="568069"/>
    <lineage>
        <taxon>Eukaryota</taxon>
        <taxon>Metazoa</taxon>
        <taxon>Ecdysozoa</taxon>
        <taxon>Arthropoda</taxon>
        <taxon>Hexapoda</taxon>
        <taxon>Insecta</taxon>
        <taxon>Pterygota</taxon>
        <taxon>Neoptera</taxon>
        <taxon>Endopterygota</taxon>
        <taxon>Diptera</taxon>
        <taxon>Nematocera</taxon>
        <taxon>Chironomoidea</taxon>
        <taxon>Chironomidae</taxon>
        <taxon>Clunio</taxon>
    </lineage>
</organism>
<dbReference type="PANTHER" id="PTHR13495">
    <property type="entry name" value="NEFA-INTERACTING NUCLEAR PROTEIN NIP30"/>
    <property type="match status" value="1"/>
</dbReference>
<reference evidence="5 6" key="1">
    <citation type="submission" date="2015-04" db="EMBL/GenBank/DDBJ databases">
        <authorList>
            <person name="Syromyatnikov M.Y."/>
            <person name="Popov V.N."/>
        </authorList>
    </citation>
    <scope>NUCLEOTIDE SEQUENCE [LARGE SCALE GENOMIC DNA]</scope>
</reference>
<dbReference type="OrthoDB" id="75807at2759"/>
<protein>
    <submittedName>
        <fullName evidence="5">CLUMA_CG020922, isoform A</fullName>
    </submittedName>
</protein>
<feature type="compositionally biased region" description="Basic and acidic residues" evidence="3">
    <location>
        <begin position="1"/>
        <end position="30"/>
    </location>
</feature>
<feature type="region of interest" description="Disordered" evidence="3">
    <location>
        <begin position="115"/>
        <end position="171"/>
    </location>
</feature>
<dbReference type="AlphaFoldDB" id="A0A1J1J6B6"/>
<dbReference type="InterPro" id="IPR039845">
    <property type="entry name" value="FAM192A"/>
</dbReference>
<dbReference type="STRING" id="568069.A0A1J1J6B6"/>
<evidence type="ECO:0000256" key="3">
    <source>
        <dbReference type="SAM" id="MobiDB-lite"/>
    </source>
</evidence>
<proteinExistence type="predicted"/>
<evidence type="ECO:0000259" key="4">
    <source>
        <dbReference type="Pfam" id="PF10187"/>
    </source>
</evidence>
<evidence type="ECO:0000313" key="6">
    <source>
        <dbReference type="Proteomes" id="UP000183832"/>
    </source>
</evidence>
<dbReference type="Proteomes" id="UP000183832">
    <property type="component" value="Unassembled WGS sequence"/>
</dbReference>